<evidence type="ECO:0000313" key="4">
    <source>
        <dbReference type="Proteomes" id="UP000008634"/>
    </source>
</evidence>
<evidence type="ECO:0000313" key="3">
    <source>
        <dbReference type="EMBL" id="ADV50123.1"/>
    </source>
</evidence>
<dbReference type="OrthoDB" id="7821105at2"/>
<dbReference type="InterPro" id="IPR007527">
    <property type="entry name" value="Znf_SWIM"/>
</dbReference>
<sequence length="452" mass="51697">MNISYQYSQVSSLKKTEKESRLFLAHFNEEYSQAETPCFFWGKLNNPYLVARSLLTLSKVVAANYMPLGSSLRDPVITAGGNKLRLEAFSSCCSVYAKVDLLPASLDGDFLQQGTTNVDFNTEMISALSKIRKNEEVFFSIGEKDFVLQKDNNSVVEKKVSLPLRWIKGMATVQILASELTPFLKLDKLQIQLLFRSVPKGNINDDYHLSLRGRRPNLSPVKSPKSICIGGVHRLRLLDGLVNLADSLTIYAMETENATAFEFQMKNMRFTLMLSRSFWRGFSGEGTVLSYLVDDVPDTWLDKLDNYAKIHEEFSLKDNHLQELSTTDFKNVATRLASMGLLGFDLTDQVYYYRKLPFKMNRIESLNPRYKNALKIINKGDYKWLVKNKEIEVKGSGHYHKVVLSKEKSKCTCTWYASHQNERGDCKHILVGKILKNKEQTEIEKIIEELEL</sequence>
<dbReference type="STRING" id="688270.Celal_2844"/>
<keyword evidence="1" id="KW-0863">Zinc-finger</keyword>
<dbReference type="HOGENOM" id="CLU_023622_1_0_10"/>
<feature type="domain" description="SWIM-type" evidence="2">
    <location>
        <begin position="400"/>
        <end position="437"/>
    </location>
</feature>
<dbReference type="Proteomes" id="UP000008634">
    <property type="component" value="Chromosome"/>
</dbReference>
<dbReference type="eggNOG" id="COG2345">
    <property type="taxonomic scope" value="Bacteria"/>
</dbReference>
<name>E6XCY2_CELAD</name>
<proteinExistence type="predicted"/>
<evidence type="ECO:0000256" key="1">
    <source>
        <dbReference type="PROSITE-ProRule" id="PRU00325"/>
    </source>
</evidence>
<dbReference type="AlphaFoldDB" id="E6XCY2"/>
<dbReference type="RefSeq" id="WP_013551592.1">
    <property type="nucleotide sequence ID" value="NC_014934.1"/>
</dbReference>
<keyword evidence="1" id="KW-0479">Metal-binding</keyword>
<keyword evidence="4" id="KW-1185">Reference proteome</keyword>
<dbReference type="EMBL" id="CP002453">
    <property type="protein sequence ID" value="ADV50123.1"/>
    <property type="molecule type" value="Genomic_DNA"/>
</dbReference>
<keyword evidence="1" id="KW-0862">Zinc</keyword>
<dbReference type="PROSITE" id="PS50966">
    <property type="entry name" value="ZF_SWIM"/>
    <property type="match status" value="1"/>
</dbReference>
<gene>
    <name evidence="3" type="ordered locus">Celal_2844</name>
</gene>
<accession>E6XCY2</accession>
<protein>
    <recommendedName>
        <fullName evidence="2">SWIM-type domain-containing protein</fullName>
    </recommendedName>
</protein>
<dbReference type="KEGG" id="cao:Celal_2844"/>
<organism evidence="3 4">
    <name type="scientific">Cellulophaga algicola (strain DSM 14237 / IC166 / ACAM 630)</name>
    <dbReference type="NCBI Taxonomy" id="688270"/>
    <lineage>
        <taxon>Bacteria</taxon>
        <taxon>Pseudomonadati</taxon>
        <taxon>Bacteroidota</taxon>
        <taxon>Flavobacteriia</taxon>
        <taxon>Flavobacteriales</taxon>
        <taxon>Flavobacteriaceae</taxon>
        <taxon>Cellulophaga</taxon>
    </lineage>
</organism>
<evidence type="ECO:0000259" key="2">
    <source>
        <dbReference type="PROSITE" id="PS50966"/>
    </source>
</evidence>
<dbReference type="GO" id="GO:0008270">
    <property type="term" value="F:zinc ion binding"/>
    <property type="evidence" value="ECO:0007669"/>
    <property type="project" value="UniProtKB-KW"/>
</dbReference>
<reference evidence="3 4" key="1">
    <citation type="journal article" date="2010" name="Stand. Genomic Sci.">
        <title>Complete genome sequence of Cellulophaga algicola type strain (IC166).</title>
        <authorList>
            <person name="Abt B."/>
            <person name="Lu M."/>
            <person name="Misra M."/>
            <person name="Han C."/>
            <person name="Nolan M."/>
            <person name="Lucas S."/>
            <person name="Hammon N."/>
            <person name="Deshpande S."/>
            <person name="Cheng J.F."/>
            <person name="Tapia R."/>
            <person name="Goodwin L."/>
            <person name="Pitluck S."/>
            <person name="Liolios K."/>
            <person name="Pagani I."/>
            <person name="Ivanova N."/>
            <person name="Mavromatis K."/>
            <person name="Ovchinikova G."/>
            <person name="Pati A."/>
            <person name="Chen A."/>
            <person name="Palaniappan K."/>
            <person name="Land M."/>
            <person name="Hauser L."/>
            <person name="Chang Y.J."/>
            <person name="Jeffries C.D."/>
            <person name="Detter J.C."/>
            <person name="Brambilla E."/>
            <person name="Rohde M."/>
            <person name="Tindall B.J."/>
            <person name="Goker M."/>
            <person name="Woyke T."/>
            <person name="Bristow J."/>
            <person name="Eisen J.A."/>
            <person name="Markowitz V."/>
            <person name="Hugenholtz P."/>
            <person name="Kyrpides N.C."/>
            <person name="Klenk H.P."/>
            <person name="Lapidus A."/>
        </authorList>
    </citation>
    <scope>NUCLEOTIDE SEQUENCE [LARGE SCALE GENOMIC DNA]</scope>
    <source>
        <strain evidence="4">DSM 14237 / IC166 / ACAM 630</strain>
    </source>
</reference>